<sequence length="308" mass="34319">MRRVCFLVFGFVVFAVLTLFLGGFFSRTLVEYNAPLKERSFFSYQENASSSQSFFFEDKDASVLLPAISVSAMLVADVDTGEIILGSREHDSLPIASLTKFMTAVVASEFVDFEKLIVITPSMLMDSVQSFPLEAGANYRMLDLLYPALKESSNGAARALAGFLGEEYFVRQMNERAKMLGMDSTVFVDPVGVGEGNTSSLTDLRVMAKHILDKRKFLFDISRKERGTLEKNIFSDIPNYNEFYDDPAIIGVKNGETRAAGQTFLGVWEMEDSSGAKRNIMISLLGSKDRKSDALVLRGWLKERFGVE</sequence>
<dbReference type="GO" id="GO:0008360">
    <property type="term" value="P:regulation of cell shape"/>
    <property type="evidence" value="ECO:0007669"/>
    <property type="project" value="UniProtKB-KW"/>
</dbReference>
<evidence type="ECO:0000313" key="11">
    <source>
        <dbReference type="EMBL" id="OGG42051.1"/>
    </source>
</evidence>
<feature type="active site" description="Proton acceptor" evidence="7">
    <location>
        <position position="100"/>
    </location>
</feature>
<feature type="active site" evidence="7">
    <location>
        <position position="152"/>
    </location>
</feature>
<dbReference type="InterPro" id="IPR012338">
    <property type="entry name" value="Beta-lactam/transpept-like"/>
</dbReference>
<dbReference type="SUPFAM" id="SSF56601">
    <property type="entry name" value="beta-lactamase/transpeptidase-like"/>
    <property type="match status" value="1"/>
</dbReference>
<evidence type="ECO:0000313" key="12">
    <source>
        <dbReference type="Proteomes" id="UP000176996"/>
    </source>
</evidence>
<reference evidence="11 12" key="1">
    <citation type="journal article" date="2016" name="Nat. Commun.">
        <title>Thousands of microbial genomes shed light on interconnected biogeochemical processes in an aquifer system.</title>
        <authorList>
            <person name="Anantharaman K."/>
            <person name="Brown C.T."/>
            <person name="Hug L.A."/>
            <person name="Sharon I."/>
            <person name="Castelle C.J."/>
            <person name="Probst A.J."/>
            <person name="Thomas B.C."/>
            <person name="Singh A."/>
            <person name="Wilkins M.J."/>
            <person name="Karaoz U."/>
            <person name="Brodie E.L."/>
            <person name="Williams K.H."/>
            <person name="Hubbard S.S."/>
            <person name="Banfield J.F."/>
        </authorList>
    </citation>
    <scope>NUCLEOTIDE SEQUENCE [LARGE SCALE GENOMIC DNA]</scope>
</reference>
<feature type="binding site" evidence="8">
    <location>
        <position position="253"/>
    </location>
    <ligand>
        <name>substrate</name>
    </ligand>
</feature>
<evidence type="ECO:0000256" key="4">
    <source>
        <dbReference type="ARBA" id="ARBA00022960"/>
    </source>
</evidence>
<dbReference type="Proteomes" id="UP000176996">
    <property type="component" value="Unassembled WGS sequence"/>
</dbReference>
<keyword evidence="4" id="KW-0133">Cell shape</keyword>
<keyword evidence="5" id="KW-0573">Peptidoglycan synthesis</keyword>
<evidence type="ECO:0000256" key="8">
    <source>
        <dbReference type="PIRSR" id="PIRSR618044-2"/>
    </source>
</evidence>
<dbReference type="EMBL" id="MFKK01000008">
    <property type="protein sequence ID" value="OGG42051.1"/>
    <property type="molecule type" value="Genomic_DNA"/>
</dbReference>
<evidence type="ECO:0000256" key="9">
    <source>
        <dbReference type="RuleBase" id="RU004016"/>
    </source>
</evidence>
<keyword evidence="3" id="KW-0378">Hydrolase</keyword>
<keyword evidence="2" id="KW-0732">Signal</keyword>
<proteinExistence type="inferred from homology"/>
<feature type="active site" description="Acyl-ester intermediate" evidence="7">
    <location>
        <position position="97"/>
    </location>
</feature>
<dbReference type="GO" id="GO:0071555">
    <property type="term" value="P:cell wall organization"/>
    <property type="evidence" value="ECO:0007669"/>
    <property type="project" value="UniProtKB-KW"/>
</dbReference>
<evidence type="ECO:0000256" key="1">
    <source>
        <dbReference type="ARBA" id="ARBA00007164"/>
    </source>
</evidence>
<dbReference type="Pfam" id="PF00768">
    <property type="entry name" value="Peptidase_S11"/>
    <property type="match status" value="1"/>
</dbReference>
<evidence type="ECO:0000259" key="10">
    <source>
        <dbReference type="Pfam" id="PF00768"/>
    </source>
</evidence>
<evidence type="ECO:0000256" key="7">
    <source>
        <dbReference type="PIRSR" id="PIRSR618044-1"/>
    </source>
</evidence>
<dbReference type="GO" id="GO:0006508">
    <property type="term" value="P:proteolysis"/>
    <property type="evidence" value="ECO:0007669"/>
    <property type="project" value="InterPro"/>
</dbReference>
<gene>
    <name evidence="11" type="ORF">A3A21_03420</name>
</gene>
<dbReference type="PRINTS" id="PR00725">
    <property type="entry name" value="DADACBPTASE1"/>
</dbReference>
<comment type="similarity">
    <text evidence="1 9">Belongs to the peptidase S11 family.</text>
</comment>
<dbReference type="AlphaFoldDB" id="A0A1F6BYR6"/>
<dbReference type="Gene3D" id="3.40.710.10">
    <property type="entry name" value="DD-peptidase/beta-lactamase superfamily"/>
    <property type="match status" value="1"/>
</dbReference>
<evidence type="ECO:0000256" key="5">
    <source>
        <dbReference type="ARBA" id="ARBA00022984"/>
    </source>
</evidence>
<accession>A0A1F6BYR6</accession>
<name>A0A1F6BYR6_9BACT</name>
<dbReference type="GO" id="GO:0009252">
    <property type="term" value="P:peptidoglycan biosynthetic process"/>
    <property type="evidence" value="ECO:0007669"/>
    <property type="project" value="UniProtKB-KW"/>
</dbReference>
<dbReference type="STRING" id="1798471.A3A21_03420"/>
<evidence type="ECO:0000256" key="3">
    <source>
        <dbReference type="ARBA" id="ARBA00022801"/>
    </source>
</evidence>
<dbReference type="PANTHER" id="PTHR21581:SF6">
    <property type="entry name" value="TRAFFICKING PROTEIN PARTICLE COMPLEX SUBUNIT 12"/>
    <property type="match status" value="1"/>
</dbReference>
<dbReference type="PANTHER" id="PTHR21581">
    <property type="entry name" value="D-ALANYL-D-ALANINE CARBOXYPEPTIDASE"/>
    <property type="match status" value="1"/>
</dbReference>
<evidence type="ECO:0000256" key="2">
    <source>
        <dbReference type="ARBA" id="ARBA00022729"/>
    </source>
</evidence>
<evidence type="ECO:0000256" key="6">
    <source>
        <dbReference type="ARBA" id="ARBA00023316"/>
    </source>
</evidence>
<protein>
    <recommendedName>
        <fullName evidence="10">Peptidase S11 D-alanyl-D-alanine carboxypeptidase A N-terminal domain-containing protein</fullName>
    </recommendedName>
</protein>
<keyword evidence="6" id="KW-0961">Cell wall biogenesis/degradation</keyword>
<organism evidence="11 12">
    <name type="scientific">Candidatus Jorgensenbacteria bacterium RIFCSPLOWO2_01_FULL_45_25b</name>
    <dbReference type="NCBI Taxonomy" id="1798471"/>
    <lineage>
        <taxon>Bacteria</taxon>
        <taxon>Candidatus Joergenseniibacteriota</taxon>
    </lineage>
</organism>
<comment type="caution">
    <text evidence="11">The sequence shown here is derived from an EMBL/GenBank/DDBJ whole genome shotgun (WGS) entry which is preliminary data.</text>
</comment>
<dbReference type="InterPro" id="IPR018044">
    <property type="entry name" value="Peptidase_S11"/>
</dbReference>
<dbReference type="InterPro" id="IPR001967">
    <property type="entry name" value="Peptidase_S11_N"/>
</dbReference>
<feature type="domain" description="Peptidase S11 D-alanyl-D-alanine carboxypeptidase A N-terminal" evidence="10">
    <location>
        <begin position="66"/>
        <end position="266"/>
    </location>
</feature>
<dbReference type="GO" id="GO:0009002">
    <property type="term" value="F:serine-type D-Ala-D-Ala carboxypeptidase activity"/>
    <property type="evidence" value="ECO:0007669"/>
    <property type="project" value="InterPro"/>
</dbReference>